<dbReference type="EMBL" id="FWDO01000005">
    <property type="protein sequence ID" value="SLM18793.1"/>
    <property type="molecule type" value="Genomic_DNA"/>
</dbReference>
<organism evidence="6">
    <name type="scientific">uncultured spirochete</name>
    <dbReference type="NCBI Taxonomy" id="156406"/>
    <lineage>
        <taxon>Bacteria</taxon>
        <taxon>Pseudomonadati</taxon>
        <taxon>Spirochaetota</taxon>
        <taxon>Spirochaetia</taxon>
        <taxon>Spirochaetales</taxon>
        <taxon>environmental samples</taxon>
    </lineage>
</organism>
<name>A0A3P3XSC9_9SPIR</name>
<dbReference type="InterPro" id="IPR029510">
    <property type="entry name" value="Ald_DH_CS_GLU"/>
</dbReference>
<dbReference type="CDD" id="cd07089">
    <property type="entry name" value="ALDH_CddD-AldA-like"/>
    <property type="match status" value="1"/>
</dbReference>
<evidence type="ECO:0000259" key="5">
    <source>
        <dbReference type="Pfam" id="PF00171"/>
    </source>
</evidence>
<dbReference type="InterPro" id="IPR016161">
    <property type="entry name" value="Ald_DH/histidinol_DH"/>
</dbReference>
<evidence type="ECO:0000256" key="2">
    <source>
        <dbReference type="ARBA" id="ARBA00023002"/>
    </source>
</evidence>
<accession>A0A3P3XSC9</accession>
<evidence type="ECO:0000256" key="3">
    <source>
        <dbReference type="PROSITE-ProRule" id="PRU10007"/>
    </source>
</evidence>
<dbReference type="InterPro" id="IPR015590">
    <property type="entry name" value="Aldehyde_DH_dom"/>
</dbReference>
<dbReference type="Gene3D" id="3.40.309.10">
    <property type="entry name" value="Aldehyde Dehydrogenase, Chain A, domain 2"/>
    <property type="match status" value="1"/>
</dbReference>
<dbReference type="InterPro" id="IPR016162">
    <property type="entry name" value="Ald_DH_N"/>
</dbReference>
<gene>
    <name evidence="6" type="ORF">SPIRO4BDMA_50308</name>
</gene>
<dbReference type="PANTHER" id="PTHR42804:SF1">
    <property type="entry name" value="ALDEHYDE DEHYDROGENASE-RELATED"/>
    <property type="match status" value="1"/>
</dbReference>
<reference evidence="6" key="1">
    <citation type="submission" date="2017-02" db="EMBL/GenBank/DDBJ databases">
        <authorList>
            <person name="Regsiter A."/>
            <person name="William W."/>
        </authorList>
    </citation>
    <scope>NUCLEOTIDE SEQUENCE</scope>
    <source>
        <strain evidence="6">BdmA 4</strain>
    </source>
</reference>
<evidence type="ECO:0000256" key="4">
    <source>
        <dbReference type="RuleBase" id="RU003345"/>
    </source>
</evidence>
<sequence length="484" mass="52907">MTNSDPKKMQHEERLLINGRLTHAKAGGTFNNINPATEEVMGVVADASAEDIDQAIAAARKAFDETDWSTNHAFRKHCLEQLHAAIMEEKELFRAELIAEVGCPVTLTFGAQFDWPISDGLLWPAHMIDTYPWYRKVSDQHILGGRPTYRWVWKEPVGVVAAIIPWNYPFEILINKLGPALATGNTMVVKAASMTPWNATRVGRLIAEKTDIPAGVVNVVASQNHQVAQMLFSDPRIDMISFTGSTTTGRMILEQSAPTFKRTLMELGGKSATIVLDDCNLSAVLPQAVMTAFMHAGQGCALPTRLLIPESRYDECISTIAAVVRMVGCGDPNDVGTTVGPLVSEKQRDKVLGYIEKGKAEGARLLAGGGRPKHLKRGWFVEPTVFVDVDNMSTIAQEEIFGPVLSVITFKDDEDAIRIANQSKYGLSGFFWSASRERALKVARRVRTGSMSINGGQFYGAESPYGGYKSSGIGRQGGIEGMEQ</sequence>
<evidence type="ECO:0000256" key="1">
    <source>
        <dbReference type="ARBA" id="ARBA00009986"/>
    </source>
</evidence>
<dbReference type="InterPro" id="IPR016163">
    <property type="entry name" value="Ald_DH_C"/>
</dbReference>
<dbReference type="SUPFAM" id="SSF53720">
    <property type="entry name" value="ALDH-like"/>
    <property type="match status" value="1"/>
</dbReference>
<dbReference type="FunFam" id="3.40.309.10:FF:000012">
    <property type="entry name" value="Betaine aldehyde dehydrogenase"/>
    <property type="match status" value="1"/>
</dbReference>
<feature type="active site" evidence="3">
    <location>
        <position position="266"/>
    </location>
</feature>
<dbReference type="PROSITE" id="PS00687">
    <property type="entry name" value="ALDEHYDE_DEHYDR_GLU"/>
    <property type="match status" value="1"/>
</dbReference>
<protein>
    <submittedName>
        <fullName evidence="6">NAD-dependent aldehyde dehydrogenase</fullName>
    </submittedName>
</protein>
<proteinExistence type="inferred from homology"/>
<evidence type="ECO:0000313" key="6">
    <source>
        <dbReference type="EMBL" id="SLM18793.1"/>
    </source>
</evidence>
<dbReference type="AlphaFoldDB" id="A0A3P3XSC9"/>
<dbReference type="GO" id="GO:0016620">
    <property type="term" value="F:oxidoreductase activity, acting on the aldehyde or oxo group of donors, NAD or NADP as acceptor"/>
    <property type="evidence" value="ECO:0007669"/>
    <property type="project" value="InterPro"/>
</dbReference>
<dbReference type="Gene3D" id="3.40.605.10">
    <property type="entry name" value="Aldehyde Dehydrogenase, Chain A, domain 1"/>
    <property type="match status" value="1"/>
</dbReference>
<dbReference type="FunFam" id="3.40.605.10:FF:000007">
    <property type="entry name" value="NAD/NADP-dependent betaine aldehyde dehydrogenase"/>
    <property type="match status" value="1"/>
</dbReference>
<comment type="similarity">
    <text evidence="1 4">Belongs to the aldehyde dehydrogenase family.</text>
</comment>
<dbReference type="PANTHER" id="PTHR42804">
    <property type="entry name" value="ALDEHYDE DEHYDROGENASE"/>
    <property type="match status" value="1"/>
</dbReference>
<keyword evidence="2 4" id="KW-0560">Oxidoreductase</keyword>
<feature type="domain" description="Aldehyde dehydrogenase" evidence="5">
    <location>
        <begin position="27"/>
        <end position="483"/>
    </location>
</feature>
<dbReference type="Pfam" id="PF00171">
    <property type="entry name" value="Aldedh"/>
    <property type="match status" value="1"/>
</dbReference>